<dbReference type="RefSeq" id="XP_040791993.1">
    <property type="nucleotide sequence ID" value="XM_040936755.1"/>
</dbReference>
<sequence length="149" mass="17274">MPRDFRNIINGAYYASRDSEDGPWTDHWMDATGHGTTQYWLPDQEPPTGDLPRNPWPRYHEGHQTGRRDGFVVGSREGLMGGHWDGWRDGYDDGAFEGQGYDFGYHHGYFDGEMEGYGDGYEDYGYDDMYGGYGDYEDMYGGNGRYRYY</sequence>
<comment type="caution">
    <text evidence="1">The sequence shown here is derived from an EMBL/GenBank/DDBJ whole genome shotgun (WGS) entry which is preliminary data.</text>
</comment>
<accession>A0A9P4GQI1</accession>
<protein>
    <submittedName>
        <fullName evidence="1">Uncharacterized protein</fullName>
    </submittedName>
</protein>
<proteinExistence type="predicted"/>
<name>A0A9P4GQI1_9PLEO</name>
<dbReference type="EMBL" id="ML976615">
    <property type="protein sequence ID" value="KAF1849430.1"/>
    <property type="molecule type" value="Genomic_DNA"/>
</dbReference>
<keyword evidence="2" id="KW-1185">Reference proteome</keyword>
<organism evidence="1 2">
    <name type="scientific">Cucurbitaria berberidis CBS 394.84</name>
    <dbReference type="NCBI Taxonomy" id="1168544"/>
    <lineage>
        <taxon>Eukaryota</taxon>
        <taxon>Fungi</taxon>
        <taxon>Dikarya</taxon>
        <taxon>Ascomycota</taxon>
        <taxon>Pezizomycotina</taxon>
        <taxon>Dothideomycetes</taxon>
        <taxon>Pleosporomycetidae</taxon>
        <taxon>Pleosporales</taxon>
        <taxon>Pleosporineae</taxon>
        <taxon>Cucurbitariaceae</taxon>
        <taxon>Cucurbitaria</taxon>
    </lineage>
</organism>
<dbReference type="GeneID" id="63854005"/>
<dbReference type="AlphaFoldDB" id="A0A9P4GQI1"/>
<gene>
    <name evidence="1" type="ORF">K460DRAFT_404656</name>
</gene>
<dbReference type="Proteomes" id="UP000800039">
    <property type="component" value="Unassembled WGS sequence"/>
</dbReference>
<evidence type="ECO:0000313" key="1">
    <source>
        <dbReference type="EMBL" id="KAF1849430.1"/>
    </source>
</evidence>
<reference evidence="1" key="1">
    <citation type="submission" date="2020-01" db="EMBL/GenBank/DDBJ databases">
        <authorList>
            <consortium name="DOE Joint Genome Institute"/>
            <person name="Haridas S."/>
            <person name="Albert R."/>
            <person name="Binder M."/>
            <person name="Bloem J."/>
            <person name="Labutti K."/>
            <person name="Salamov A."/>
            <person name="Andreopoulos B."/>
            <person name="Baker S.E."/>
            <person name="Barry K."/>
            <person name="Bills G."/>
            <person name="Bluhm B.H."/>
            <person name="Cannon C."/>
            <person name="Castanera R."/>
            <person name="Culley D.E."/>
            <person name="Daum C."/>
            <person name="Ezra D."/>
            <person name="Gonzalez J.B."/>
            <person name="Henrissat B."/>
            <person name="Kuo A."/>
            <person name="Liang C."/>
            <person name="Lipzen A."/>
            <person name="Lutzoni F."/>
            <person name="Magnuson J."/>
            <person name="Mondo S."/>
            <person name="Nolan M."/>
            <person name="Ohm R."/>
            <person name="Pangilinan J."/>
            <person name="Park H.-J."/>
            <person name="Ramirez L."/>
            <person name="Alfaro M."/>
            <person name="Sun H."/>
            <person name="Tritt A."/>
            <person name="Yoshinaga Y."/>
            <person name="Zwiers L.-H."/>
            <person name="Turgeon B.G."/>
            <person name="Goodwin S.B."/>
            <person name="Spatafora J.W."/>
            <person name="Crous P.W."/>
            <person name="Grigoriev I.V."/>
        </authorList>
    </citation>
    <scope>NUCLEOTIDE SEQUENCE</scope>
    <source>
        <strain evidence="1">CBS 394.84</strain>
    </source>
</reference>
<evidence type="ECO:0000313" key="2">
    <source>
        <dbReference type="Proteomes" id="UP000800039"/>
    </source>
</evidence>